<evidence type="ECO:0000313" key="3">
    <source>
        <dbReference type="Proteomes" id="UP001501243"/>
    </source>
</evidence>
<evidence type="ECO:0008006" key="4">
    <source>
        <dbReference type="Google" id="ProtNLM"/>
    </source>
</evidence>
<keyword evidence="1" id="KW-0732">Signal</keyword>
<evidence type="ECO:0000313" key="2">
    <source>
        <dbReference type="EMBL" id="GAA4504535.1"/>
    </source>
</evidence>
<sequence>MKKLVLSTALLLGLGAAQTAQAQAALLLGRLVGIGVSSAIGASRSAKLTPEQKAAQQQAAAQNLANQAAAERNAAGWAAPTELVMHRTPAAQLPKQAAEQITTLEAQLDACHAAMLASPTGPVCPPEQRAAIQQAAMGVARAKPGFDLHPYQQEMAYYMAEDARRQQAAAPSAPAK</sequence>
<name>A0ABP8QJM2_9BACT</name>
<evidence type="ECO:0000256" key="1">
    <source>
        <dbReference type="SAM" id="SignalP"/>
    </source>
</evidence>
<dbReference type="RefSeq" id="WP_208133137.1">
    <property type="nucleotide sequence ID" value="NZ_BAABGQ010000008.1"/>
</dbReference>
<dbReference type="Proteomes" id="UP001501243">
    <property type="component" value="Unassembled WGS sequence"/>
</dbReference>
<gene>
    <name evidence="2" type="ORF">GCM10023172_30870</name>
</gene>
<accession>A0ABP8QJM2</accession>
<organism evidence="2 3">
    <name type="scientific">Hymenobacter ginsengisoli</name>
    <dbReference type="NCBI Taxonomy" id="1051626"/>
    <lineage>
        <taxon>Bacteria</taxon>
        <taxon>Pseudomonadati</taxon>
        <taxon>Bacteroidota</taxon>
        <taxon>Cytophagia</taxon>
        <taxon>Cytophagales</taxon>
        <taxon>Hymenobacteraceae</taxon>
        <taxon>Hymenobacter</taxon>
    </lineage>
</organism>
<dbReference type="EMBL" id="BAABGQ010000008">
    <property type="protein sequence ID" value="GAA4504535.1"/>
    <property type="molecule type" value="Genomic_DNA"/>
</dbReference>
<proteinExistence type="predicted"/>
<comment type="caution">
    <text evidence="2">The sequence shown here is derived from an EMBL/GenBank/DDBJ whole genome shotgun (WGS) entry which is preliminary data.</text>
</comment>
<keyword evidence="3" id="KW-1185">Reference proteome</keyword>
<feature type="signal peptide" evidence="1">
    <location>
        <begin position="1"/>
        <end position="22"/>
    </location>
</feature>
<feature type="chain" id="PRO_5046965889" description="DUF4168 domain-containing protein" evidence="1">
    <location>
        <begin position="23"/>
        <end position="176"/>
    </location>
</feature>
<reference evidence="3" key="1">
    <citation type="journal article" date="2019" name="Int. J. Syst. Evol. Microbiol.">
        <title>The Global Catalogue of Microorganisms (GCM) 10K type strain sequencing project: providing services to taxonomists for standard genome sequencing and annotation.</title>
        <authorList>
            <consortium name="The Broad Institute Genomics Platform"/>
            <consortium name="The Broad Institute Genome Sequencing Center for Infectious Disease"/>
            <person name="Wu L."/>
            <person name="Ma J."/>
        </authorList>
    </citation>
    <scope>NUCLEOTIDE SEQUENCE [LARGE SCALE GENOMIC DNA]</scope>
    <source>
        <strain evidence="3">JCM 17841</strain>
    </source>
</reference>
<protein>
    <recommendedName>
        <fullName evidence="4">DUF4168 domain-containing protein</fullName>
    </recommendedName>
</protein>